<evidence type="ECO:0000313" key="2">
    <source>
        <dbReference type="Proteomes" id="UP000287910"/>
    </source>
</evidence>
<protein>
    <submittedName>
        <fullName evidence="1">Uncharacterized protein</fullName>
    </submittedName>
</protein>
<evidence type="ECO:0000313" key="1">
    <source>
        <dbReference type="EMBL" id="RUL52129.1"/>
    </source>
</evidence>
<sequence length="157" mass="18146">MPILKDCSSKPTCEVEINLVVVNSSSVRFGIYFRTGPAFPEVHMEIACLKKDFLKLLDDLKQIDNTHLSMLEMHDPGLCIYHIPQFGQYYYPEYGIYQVSESERNEFEPLYKLIFSLDANEKNRFGPSECGLALCLVVKLEQIIEFVDSIKSEIYNF</sequence>
<organism evidence="1 2">
    <name type="scientific">Lysinibacillus antri</name>
    <dbReference type="NCBI Taxonomy" id="2498145"/>
    <lineage>
        <taxon>Bacteria</taxon>
        <taxon>Bacillati</taxon>
        <taxon>Bacillota</taxon>
        <taxon>Bacilli</taxon>
        <taxon>Bacillales</taxon>
        <taxon>Bacillaceae</taxon>
        <taxon>Lysinibacillus</taxon>
    </lineage>
</organism>
<accession>A0A3S0R656</accession>
<dbReference type="EMBL" id="RYYR01000011">
    <property type="protein sequence ID" value="RUL52129.1"/>
    <property type="molecule type" value="Genomic_DNA"/>
</dbReference>
<proteinExistence type="predicted"/>
<dbReference type="Proteomes" id="UP000287910">
    <property type="component" value="Unassembled WGS sequence"/>
</dbReference>
<reference evidence="1 2" key="1">
    <citation type="submission" date="2018-12" db="EMBL/GenBank/DDBJ databases">
        <title>Lysinibacillus antri sp. nov., isolated from a cave soil.</title>
        <authorList>
            <person name="Narsing Rao M.P."/>
            <person name="Zhang H."/>
            <person name="Dong Z.-Y."/>
            <person name="Niu X.-K."/>
            <person name="Zhang K."/>
            <person name="Fang B.-Z."/>
            <person name="Kang Y.-Q."/>
            <person name="Xiao M."/>
            <person name="Li W.-J."/>
        </authorList>
    </citation>
    <scope>NUCLEOTIDE SEQUENCE [LARGE SCALE GENOMIC DNA]</scope>
    <source>
        <strain evidence="1 2">SYSU K30002</strain>
    </source>
</reference>
<dbReference type="AlphaFoldDB" id="A0A3S0R656"/>
<dbReference type="RefSeq" id="WP_126658977.1">
    <property type="nucleotide sequence ID" value="NZ_RYYR01000011.1"/>
</dbReference>
<gene>
    <name evidence="1" type="ORF">EK386_09750</name>
</gene>
<name>A0A3S0R656_9BACI</name>
<keyword evidence="2" id="KW-1185">Reference proteome</keyword>
<comment type="caution">
    <text evidence="1">The sequence shown here is derived from an EMBL/GenBank/DDBJ whole genome shotgun (WGS) entry which is preliminary data.</text>
</comment>